<name>A0AAJ7J271_9HYME</name>
<dbReference type="KEGG" id="ccal:108626234"/>
<feature type="region of interest" description="Disordered" evidence="1">
    <location>
        <begin position="330"/>
        <end position="356"/>
    </location>
</feature>
<accession>A0AAJ7J271</accession>
<dbReference type="GeneID" id="108626234"/>
<organism evidence="3 4">
    <name type="scientific">Ceratina calcarata</name>
    <dbReference type="NCBI Taxonomy" id="156304"/>
    <lineage>
        <taxon>Eukaryota</taxon>
        <taxon>Metazoa</taxon>
        <taxon>Ecdysozoa</taxon>
        <taxon>Arthropoda</taxon>
        <taxon>Hexapoda</taxon>
        <taxon>Insecta</taxon>
        <taxon>Pterygota</taxon>
        <taxon>Neoptera</taxon>
        <taxon>Endopterygota</taxon>
        <taxon>Hymenoptera</taxon>
        <taxon>Apocrita</taxon>
        <taxon>Aculeata</taxon>
        <taxon>Apoidea</taxon>
        <taxon>Anthophila</taxon>
        <taxon>Apidae</taxon>
        <taxon>Ceratina</taxon>
        <taxon>Zadontomerus</taxon>
    </lineage>
</organism>
<keyword evidence="2" id="KW-0812">Transmembrane</keyword>
<feature type="region of interest" description="Disordered" evidence="1">
    <location>
        <begin position="251"/>
        <end position="278"/>
    </location>
</feature>
<feature type="compositionally biased region" description="Basic and acidic residues" evidence="1">
    <location>
        <begin position="251"/>
        <end position="265"/>
    </location>
</feature>
<dbReference type="AlphaFoldDB" id="A0AAJ7J271"/>
<feature type="transmembrane region" description="Helical" evidence="2">
    <location>
        <begin position="82"/>
        <end position="103"/>
    </location>
</feature>
<reference evidence="4" key="1">
    <citation type="submission" date="2025-08" db="UniProtKB">
        <authorList>
            <consortium name="RefSeq"/>
        </authorList>
    </citation>
    <scope>IDENTIFICATION</scope>
    <source>
        <tissue evidence="4">Whole body</tissue>
    </source>
</reference>
<keyword evidence="2" id="KW-0472">Membrane</keyword>
<feature type="region of interest" description="Disordered" evidence="1">
    <location>
        <begin position="183"/>
        <end position="208"/>
    </location>
</feature>
<keyword evidence="2" id="KW-1133">Transmembrane helix</keyword>
<evidence type="ECO:0000313" key="4">
    <source>
        <dbReference type="RefSeq" id="XP_017882299.1"/>
    </source>
</evidence>
<feature type="compositionally biased region" description="Basic and acidic residues" evidence="1">
    <location>
        <begin position="196"/>
        <end position="208"/>
    </location>
</feature>
<keyword evidence="3" id="KW-1185">Reference proteome</keyword>
<feature type="transmembrane region" description="Helical" evidence="2">
    <location>
        <begin position="40"/>
        <end position="62"/>
    </location>
</feature>
<sequence length="356" mass="40655">MTEKLAVKHTNSLALKNHKLLMKERDSKNSYSYSKLYRSAIFCAVTCCIFLIYWFILTPLLIGTLSAHNSHKSDHASVRLLVLYWFIAFLIWLFIMLCLFLSWKCMGTKREDNATSRSYGTNDSQQLTSLIDAKRQVSLFPKLINNKSDTIVSDESRENKNKKHKDLPPLVIHRRNSGNDIANVDENIDEVDENLDSEKSRNDDEKPDVKDYLKLVTVTPQDELETESAKGPLSPRELFFIDLIREAEKAERSGARNHQETEKKPFLPSDFASTKENDINEEKKSIEATFFIADVESPKSPMSVKSEVFLNIDPCPEPIKEWSVNLDEEKPGLSLDNASTDEANEDTEDIITVSEI</sequence>
<proteinExistence type="predicted"/>
<protein>
    <submittedName>
        <fullName evidence="4">Uncharacterized protein LOC108626234</fullName>
    </submittedName>
</protein>
<gene>
    <name evidence="4" type="primary">LOC108626234</name>
</gene>
<dbReference type="RefSeq" id="XP_017882299.1">
    <property type="nucleotide sequence ID" value="XM_018026810.2"/>
</dbReference>
<dbReference type="Proteomes" id="UP000694925">
    <property type="component" value="Unplaced"/>
</dbReference>
<evidence type="ECO:0000313" key="3">
    <source>
        <dbReference type="Proteomes" id="UP000694925"/>
    </source>
</evidence>
<evidence type="ECO:0000256" key="1">
    <source>
        <dbReference type="SAM" id="MobiDB-lite"/>
    </source>
</evidence>
<feature type="compositionally biased region" description="Acidic residues" evidence="1">
    <location>
        <begin position="186"/>
        <end position="195"/>
    </location>
</feature>
<evidence type="ECO:0000256" key="2">
    <source>
        <dbReference type="SAM" id="Phobius"/>
    </source>
</evidence>